<gene>
    <name evidence="3" type="primary">LOC111010624</name>
</gene>
<reference evidence="3" key="1">
    <citation type="submission" date="2025-08" db="UniProtKB">
        <authorList>
            <consortium name="RefSeq"/>
        </authorList>
    </citation>
    <scope>IDENTIFICATION</scope>
    <source>
        <strain evidence="3">OHB3-1</strain>
    </source>
</reference>
<sequence length="344" mass="37567">MPSGVKKRKAARKKKEREAKINSSTGDEDFKSQNGRSFESREVNPIYDHPACHNSDKEKLEKNDASYVLSTVDEDISLDIERIQEVGLDGNGVVEDENELISAQNNAGQSINIEYIKSGEKFDERDDENSSNSSADCSIVDKKAEAYTSSYNTNVFDDEADKSSFAAIGLSESTPVGQNINSLVETTLVSDSVKSEVTVSTEKICLMEVAAAENSVVSDSVTSGLKEDADTLLSNLRDGTEASSFNNLNSLPKQNEDKVLPVSMENNQKSSRMMEKGSKYMEDKMFLSSVAPPVCASKYDAIAMEFETPICFKNQKTSASVPIVARRTSLLSCCGLFDLLKGSN</sequence>
<accession>A0A6J1CDZ9</accession>
<evidence type="ECO:0000313" key="3">
    <source>
        <dbReference type="RefSeq" id="XP_022139794.1"/>
    </source>
</evidence>
<dbReference type="RefSeq" id="XP_022139794.1">
    <property type="nucleotide sequence ID" value="XM_022284102.1"/>
</dbReference>
<dbReference type="AlphaFoldDB" id="A0A6J1CDZ9"/>
<dbReference type="PANTHER" id="PTHR37187:SF19">
    <property type="entry name" value="(RAPE) HYPOTHETICAL PROTEIN"/>
    <property type="match status" value="1"/>
</dbReference>
<proteinExistence type="predicted"/>
<dbReference type="KEGG" id="mcha:111010624"/>
<dbReference type="OrthoDB" id="1930727at2759"/>
<feature type="compositionally biased region" description="Basic residues" evidence="1">
    <location>
        <begin position="1"/>
        <end position="15"/>
    </location>
</feature>
<organism evidence="2 3">
    <name type="scientific">Momordica charantia</name>
    <name type="common">Bitter gourd</name>
    <name type="synonym">Balsam pear</name>
    <dbReference type="NCBI Taxonomy" id="3673"/>
    <lineage>
        <taxon>Eukaryota</taxon>
        <taxon>Viridiplantae</taxon>
        <taxon>Streptophyta</taxon>
        <taxon>Embryophyta</taxon>
        <taxon>Tracheophyta</taxon>
        <taxon>Spermatophyta</taxon>
        <taxon>Magnoliopsida</taxon>
        <taxon>eudicotyledons</taxon>
        <taxon>Gunneridae</taxon>
        <taxon>Pentapetalae</taxon>
        <taxon>rosids</taxon>
        <taxon>fabids</taxon>
        <taxon>Cucurbitales</taxon>
        <taxon>Cucurbitaceae</taxon>
        <taxon>Momordiceae</taxon>
        <taxon>Momordica</taxon>
    </lineage>
</organism>
<dbReference type="GeneID" id="111010624"/>
<dbReference type="Proteomes" id="UP000504603">
    <property type="component" value="Unplaced"/>
</dbReference>
<keyword evidence="2" id="KW-1185">Reference proteome</keyword>
<evidence type="ECO:0000256" key="1">
    <source>
        <dbReference type="SAM" id="MobiDB-lite"/>
    </source>
</evidence>
<protein>
    <submittedName>
        <fullName evidence="3">Uncharacterized protein LOC111010624 isoform X1</fullName>
    </submittedName>
</protein>
<feature type="region of interest" description="Disordered" evidence="1">
    <location>
        <begin position="1"/>
        <end position="57"/>
    </location>
</feature>
<name>A0A6J1CDZ9_MOMCH</name>
<dbReference type="PANTHER" id="PTHR37187">
    <property type="entry name" value="EXPRESSED PROTEIN"/>
    <property type="match status" value="1"/>
</dbReference>
<evidence type="ECO:0000313" key="2">
    <source>
        <dbReference type="Proteomes" id="UP000504603"/>
    </source>
</evidence>